<dbReference type="EMBL" id="BK015649">
    <property type="protein sequence ID" value="DAE17985.1"/>
    <property type="molecule type" value="Genomic_DNA"/>
</dbReference>
<name>A0A8S5QGT0_9CAUD</name>
<evidence type="ECO:0000313" key="1">
    <source>
        <dbReference type="EMBL" id="DAE17985.1"/>
    </source>
</evidence>
<accession>A0A8S5QGT0</accession>
<sequence length="63" mass="7253">MTSMNFNTKIATTREQSERLLALGVKPETADMSMTEPGTEPEMIAMTDWLIQNEHFNKEHLKQ</sequence>
<protein>
    <submittedName>
        <fullName evidence="1">Uncharacterized protein</fullName>
    </submittedName>
</protein>
<organism evidence="1">
    <name type="scientific">Siphoviridae sp. ctr8v12</name>
    <dbReference type="NCBI Taxonomy" id="2825685"/>
    <lineage>
        <taxon>Viruses</taxon>
        <taxon>Duplodnaviria</taxon>
        <taxon>Heunggongvirae</taxon>
        <taxon>Uroviricota</taxon>
        <taxon>Caudoviricetes</taxon>
    </lineage>
</organism>
<reference evidence="1" key="1">
    <citation type="journal article" date="2021" name="Proc. Natl. Acad. Sci. U.S.A.">
        <title>A Catalog of Tens of Thousands of Viruses from Human Metagenomes Reveals Hidden Associations with Chronic Diseases.</title>
        <authorList>
            <person name="Tisza M.J."/>
            <person name="Buck C.B."/>
        </authorList>
    </citation>
    <scope>NUCLEOTIDE SEQUENCE</scope>
    <source>
        <strain evidence="1">Ctr8v12</strain>
    </source>
</reference>
<proteinExistence type="predicted"/>